<dbReference type="InterPro" id="IPR000792">
    <property type="entry name" value="Tscrpt_reg_LuxR_C"/>
</dbReference>
<sequence length="944" mass="101441">MCSPPIVGRQRQRRQLREAATPPALVLLAGTAGTGKTRLLGELQDTTTVLTGHCPPRTDPFPLAPLVEALRHTRLPTGLSPLCGALRPLLPEHIDDLPAPPPPPPTPAAGHHLTYRALTELLHRLGPTVLALEDLQWADPATRDLLTYLAPRLPPHLALILTYRPEELPRTFPTAALTTRTPPGTRHHHITLGPLTPDDLHTLATHMLAPTPVTAQDAHRLHTWTGGLPLPAVHTLRHLARHPTTGPAVPASPPVPPPLHDWIREHLHRLDRDTRHLLRAAAVLDRPADEALLSRVSGLAPDRAARALSRAHRKGLLITAAPATAAPATPLLAHVCRQDLPHGKHRRLHRAAHEALANQPGPPHARLAHHARHAGLLPQWTDHAEQAAEAALAQGEDTTALTLLHDALTRPDLPTRRRYDLTLTLGRAALTGVSTQHTLALLRQAMAAPALTGTQRGRLRMALGLLLLNQAAQGRAARDELVRATAELADRPDLAARAMCALAVPHSTPDPVDTHRRWMHQALATAARIPDPGLTCGITVNHATFLAQIGDPAAWQIPLPAPDTSTGRRERARACLNLADAAVMLGHYDRADRHLADAARWSPAAETPYIHESAQTLRLMLDWARGHWSGLAQETERNLTSPRLAHLHPVTAELTLLRAALALAHGRTAAARTHLDRLRGDPQDGTRPDHAVPVQAFAAGLLARLAASRSDHTLAWEHVADLVALVEGKGIWVWAADLVPGIEALLPTGRADQAQDLCARLDTGLEGTDAPAARAALLRLQAALAHHRGDRDQALDLYGRAETSYRAMPRPYDAAQIREAIATVHLTGPGTAAEGLGALHTALARYTDLGATWDAARVRRLLRAHGVPAAATAPAGGDRGLSPREAEIAALAAQGRTNRQIAALLHLSPRTVETHVANALAKLDLSSRRELAAHPGTGPAQHTR</sequence>
<dbReference type="GO" id="GO:0005524">
    <property type="term" value="F:ATP binding"/>
    <property type="evidence" value="ECO:0007669"/>
    <property type="project" value="UniProtKB-KW"/>
</dbReference>
<name>A0A841IM89_9ACTN</name>
<dbReference type="SUPFAM" id="SSF52540">
    <property type="entry name" value="P-loop containing nucleoside triphosphate hydrolases"/>
    <property type="match status" value="1"/>
</dbReference>
<accession>A0A841IM89</accession>
<dbReference type="Proteomes" id="UP000536604">
    <property type="component" value="Unassembled WGS sequence"/>
</dbReference>
<organism evidence="4 5">
    <name type="scientific">Nocardiopsis algeriensis</name>
    <dbReference type="NCBI Taxonomy" id="1478215"/>
    <lineage>
        <taxon>Bacteria</taxon>
        <taxon>Bacillati</taxon>
        <taxon>Actinomycetota</taxon>
        <taxon>Actinomycetes</taxon>
        <taxon>Streptosporangiales</taxon>
        <taxon>Nocardiopsidaceae</taxon>
        <taxon>Nocardiopsis</taxon>
    </lineage>
</organism>
<keyword evidence="4" id="KW-0238">DNA-binding</keyword>
<feature type="domain" description="HTH luxR-type" evidence="3">
    <location>
        <begin position="874"/>
        <end position="939"/>
    </location>
</feature>
<dbReference type="PRINTS" id="PR00038">
    <property type="entry name" value="HTHLUXR"/>
</dbReference>
<evidence type="ECO:0000313" key="4">
    <source>
        <dbReference type="EMBL" id="MBB6119919.1"/>
    </source>
</evidence>
<dbReference type="PANTHER" id="PTHR16305:SF35">
    <property type="entry name" value="TRANSCRIPTIONAL ACTIVATOR DOMAIN"/>
    <property type="match status" value="1"/>
</dbReference>
<dbReference type="InterPro" id="IPR036388">
    <property type="entry name" value="WH-like_DNA-bd_sf"/>
</dbReference>
<dbReference type="Pfam" id="PF13191">
    <property type="entry name" value="AAA_16"/>
    <property type="match status" value="1"/>
</dbReference>
<keyword evidence="2" id="KW-0067">ATP-binding</keyword>
<proteinExistence type="predicted"/>
<dbReference type="SMART" id="SM00421">
    <property type="entry name" value="HTH_LUXR"/>
    <property type="match status" value="1"/>
</dbReference>
<dbReference type="PROSITE" id="PS50043">
    <property type="entry name" value="HTH_LUXR_2"/>
    <property type="match status" value="1"/>
</dbReference>
<dbReference type="PANTHER" id="PTHR16305">
    <property type="entry name" value="TESTICULAR SOLUBLE ADENYLYL CYCLASE"/>
    <property type="match status" value="1"/>
</dbReference>
<dbReference type="CDD" id="cd06170">
    <property type="entry name" value="LuxR_C_like"/>
    <property type="match status" value="1"/>
</dbReference>
<dbReference type="PROSITE" id="PS00622">
    <property type="entry name" value="HTH_LUXR_1"/>
    <property type="match status" value="1"/>
</dbReference>
<dbReference type="GO" id="GO:0003677">
    <property type="term" value="F:DNA binding"/>
    <property type="evidence" value="ECO:0007669"/>
    <property type="project" value="UniProtKB-KW"/>
</dbReference>
<dbReference type="AlphaFoldDB" id="A0A841IM89"/>
<evidence type="ECO:0000256" key="1">
    <source>
        <dbReference type="ARBA" id="ARBA00022741"/>
    </source>
</evidence>
<comment type="caution">
    <text evidence="4">The sequence shown here is derived from an EMBL/GenBank/DDBJ whole genome shotgun (WGS) entry which is preliminary data.</text>
</comment>
<dbReference type="RefSeq" id="WP_184290476.1">
    <property type="nucleotide sequence ID" value="NZ_JACHJO010000005.1"/>
</dbReference>
<dbReference type="EMBL" id="JACHJO010000005">
    <property type="protein sequence ID" value="MBB6119919.1"/>
    <property type="molecule type" value="Genomic_DNA"/>
</dbReference>
<dbReference type="InterPro" id="IPR016032">
    <property type="entry name" value="Sig_transdc_resp-reg_C-effctor"/>
</dbReference>
<dbReference type="InterPro" id="IPR027417">
    <property type="entry name" value="P-loop_NTPase"/>
</dbReference>
<dbReference type="GO" id="GO:0005737">
    <property type="term" value="C:cytoplasm"/>
    <property type="evidence" value="ECO:0007669"/>
    <property type="project" value="TreeGrafter"/>
</dbReference>
<dbReference type="SUPFAM" id="SSF46894">
    <property type="entry name" value="C-terminal effector domain of the bipartite response regulators"/>
    <property type="match status" value="1"/>
</dbReference>
<keyword evidence="1" id="KW-0547">Nucleotide-binding</keyword>
<evidence type="ECO:0000259" key="3">
    <source>
        <dbReference type="PROSITE" id="PS50043"/>
    </source>
</evidence>
<reference evidence="4 5" key="1">
    <citation type="submission" date="2020-08" db="EMBL/GenBank/DDBJ databases">
        <title>Genomic Encyclopedia of Type Strains, Phase III (KMG-III): the genomes of soil and plant-associated and newly described type strains.</title>
        <authorList>
            <person name="Whitman W."/>
        </authorList>
    </citation>
    <scope>NUCLEOTIDE SEQUENCE [LARGE SCALE GENOMIC DNA]</scope>
    <source>
        <strain evidence="4 5">CECT 8712</strain>
    </source>
</reference>
<dbReference type="Gene3D" id="1.10.10.10">
    <property type="entry name" value="Winged helix-like DNA-binding domain superfamily/Winged helix DNA-binding domain"/>
    <property type="match status" value="1"/>
</dbReference>
<dbReference type="GO" id="GO:0006355">
    <property type="term" value="P:regulation of DNA-templated transcription"/>
    <property type="evidence" value="ECO:0007669"/>
    <property type="project" value="InterPro"/>
</dbReference>
<protein>
    <submittedName>
        <fullName evidence="4">DNA-binding CsgD family transcriptional regulator/tetratricopeptide (TPR) repeat protein</fullName>
    </submittedName>
</protein>
<dbReference type="GO" id="GO:0004016">
    <property type="term" value="F:adenylate cyclase activity"/>
    <property type="evidence" value="ECO:0007669"/>
    <property type="project" value="TreeGrafter"/>
</dbReference>
<dbReference type="Pfam" id="PF00196">
    <property type="entry name" value="GerE"/>
    <property type="match status" value="1"/>
</dbReference>
<evidence type="ECO:0000256" key="2">
    <source>
        <dbReference type="ARBA" id="ARBA00022840"/>
    </source>
</evidence>
<keyword evidence="5" id="KW-1185">Reference proteome</keyword>
<dbReference type="InterPro" id="IPR041664">
    <property type="entry name" value="AAA_16"/>
</dbReference>
<gene>
    <name evidence="4" type="ORF">FHS13_001870</name>
</gene>
<evidence type="ECO:0000313" key="5">
    <source>
        <dbReference type="Proteomes" id="UP000536604"/>
    </source>
</evidence>